<evidence type="ECO:0000256" key="6">
    <source>
        <dbReference type="ARBA" id="ARBA00022989"/>
    </source>
</evidence>
<accession>A0A835IZF5</accession>
<evidence type="ECO:0000313" key="11">
    <source>
        <dbReference type="Proteomes" id="UP000631114"/>
    </source>
</evidence>
<evidence type="ECO:0000313" key="10">
    <source>
        <dbReference type="EMBL" id="KAF9626554.1"/>
    </source>
</evidence>
<dbReference type="InterPro" id="IPR045009">
    <property type="entry name" value="CASPL-5"/>
</dbReference>
<feature type="transmembrane region" description="Helical" evidence="8">
    <location>
        <begin position="45"/>
        <end position="70"/>
    </location>
</feature>
<dbReference type="AlphaFoldDB" id="A0A835IZF5"/>
<keyword evidence="7 8" id="KW-0472">Membrane</keyword>
<dbReference type="Proteomes" id="UP000631114">
    <property type="component" value="Unassembled WGS sequence"/>
</dbReference>
<feature type="transmembrane region" description="Helical" evidence="8">
    <location>
        <begin position="21"/>
        <end position="39"/>
    </location>
</feature>
<reference evidence="10 11" key="1">
    <citation type="submission" date="2020-10" db="EMBL/GenBank/DDBJ databases">
        <title>The Coptis chinensis genome and diversification of protoberbering-type alkaloids.</title>
        <authorList>
            <person name="Wang B."/>
            <person name="Shu S."/>
            <person name="Song C."/>
            <person name="Liu Y."/>
        </authorList>
    </citation>
    <scope>NUCLEOTIDE SEQUENCE [LARGE SCALE GENOMIC DNA]</scope>
    <source>
        <strain evidence="10">HL-2020</strain>
        <tissue evidence="10">Leaf</tissue>
    </source>
</reference>
<comment type="subunit">
    <text evidence="3 8">Homodimer and heterodimers.</text>
</comment>
<dbReference type="EMBL" id="JADFTS010000001">
    <property type="protein sequence ID" value="KAF9626554.1"/>
    <property type="molecule type" value="Genomic_DNA"/>
</dbReference>
<proteinExistence type="inferred from homology"/>
<gene>
    <name evidence="10" type="ORF">IFM89_035169</name>
</gene>
<evidence type="ECO:0000256" key="4">
    <source>
        <dbReference type="ARBA" id="ARBA00022475"/>
    </source>
</evidence>
<name>A0A835IZF5_9MAGN</name>
<protein>
    <recommendedName>
        <fullName evidence="8">CASP-like protein</fullName>
    </recommendedName>
</protein>
<dbReference type="InterPro" id="IPR006702">
    <property type="entry name" value="CASP_dom"/>
</dbReference>
<evidence type="ECO:0000256" key="2">
    <source>
        <dbReference type="ARBA" id="ARBA00007651"/>
    </source>
</evidence>
<keyword evidence="11" id="KW-1185">Reference proteome</keyword>
<dbReference type="OrthoDB" id="828022at2759"/>
<feature type="transmembrane region" description="Helical" evidence="8">
    <location>
        <begin position="82"/>
        <end position="110"/>
    </location>
</feature>
<evidence type="ECO:0000256" key="7">
    <source>
        <dbReference type="ARBA" id="ARBA00023136"/>
    </source>
</evidence>
<dbReference type="PANTHER" id="PTHR32021:SF0">
    <property type="entry name" value="CASP-LIKE PROTEIN 5B2"/>
    <property type="match status" value="1"/>
</dbReference>
<evidence type="ECO:0000256" key="1">
    <source>
        <dbReference type="ARBA" id="ARBA00004651"/>
    </source>
</evidence>
<keyword evidence="5 8" id="KW-0812">Transmembrane</keyword>
<organism evidence="10 11">
    <name type="scientific">Coptis chinensis</name>
    <dbReference type="NCBI Taxonomy" id="261450"/>
    <lineage>
        <taxon>Eukaryota</taxon>
        <taxon>Viridiplantae</taxon>
        <taxon>Streptophyta</taxon>
        <taxon>Embryophyta</taxon>
        <taxon>Tracheophyta</taxon>
        <taxon>Spermatophyta</taxon>
        <taxon>Magnoliopsida</taxon>
        <taxon>Ranunculales</taxon>
        <taxon>Ranunculaceae</taxon>
        <taxon>Coptidoideae</taxon>
        <taxon>Coptis</taxon>
    </lineage>
</organism>
<feature type="transmembrane region" description="Helical" evidence="8">
    <location>
        <begin position="130"/>
        <end position="150"/>
    </location>
</feature>
<comment type="subcellular location">
    <subcellularLocation>
        <location evidence="1 8">Cell membrane</location>
        <topology evidence="1 8">Multi-pass membrane protein</topology>
    </subcellularLocation>
</comment>
<keyword evidence="4 8" id="KW-1003">Cell membrane</keyword>
<evidence type="ECO:0000256" key="8">
    <source>
        <dbReference type="RuleBase" id="RU361233"/>
    </source>
</evidence>
<evidence type="ECO:0000259" key="9">
    <source>
        <dbReference type="Pfam" id="PF04535"/>
    </source>
</evidence>
<dbReference type="GO" id="GO:0005886">
    <property type="term" value="C:plasma membrane"/>
    <property type="evidence" value="ECO:0007669"/>
    <property type="project" value="UniProtKB-SubCell"/>
</dbReference>
<feature type="domain" description="Casparian strip membrane protein" evidence="9">
    <location>
        <begin position="8"/>
        <end position="138"/>
    </location>
</feature>
<dbReference type="PANTHER" id="PTHR32021">
    <property type="entry name" value="CASP-LIKE PROTEIN 5B3"/>
    <property type="match status" value="1"/>
</dbReference>
<evidence type="ECO:0000256" key="5">
    <source>
        <dbReference type="ARBA" id="ARBA00022692"/>
    </source>
</evidence>
<dbReference type="Pfam" id="PF04535">
    <property type="entry name" value="CASP_dom"/>
    <property type="match status" value="1"/>
</dbReference>
<comment type="similarity">
    <text evidence="2 8">Belongs to the Casparian strip membrane proteins (CASP) family.</text>
</comment>
<keyword evidence="6 8" id="KW-1133">Transmembrane helix</keyword>
<evidence type="ECO:0000256" key="3">
    <source>
        <dbReference type="ARBA" id="ARBA00011489"/>
    </source>
</evidence>
<sequence>MKSLSGGPGTVSGLLLRVGQILFSSASIGVTLSAFNSLGFSSFCWLLATMVLQVLWSSGLVCFDVCALRIKRDIRDPGIASFLVFGDWVIATLSLSSACSSGAVTVLYAIDWNVCSQVPISCIRLQVCVAMAFIAWFLTAISFLVTFWMLGSV</sequence>
<comment type="caution">
    <text evidence="10">The sequence shown here is derived from an EMBL/GenBank/DDBJ whole genome shotgun (WGS) entry which is preliminary data.</text>
</comment>